<dbReference type="NCBIfam" id="NF038133">
    <property type="entry name" value="choice_anch_L"/>
    <property type="match status" value="1"/>
</dbReference>
<dbReference type="HOGENOM" id="CLU_660391_0_0_7"/>
<feature type="region of interest" description="Disordered" evidence="1">
    <location>
        <begin position="69"/>
        <end position="131"/>
    </location>
</feature>
<evidence type="ECO:0000313" key="2">
    <source>
        <dbReference type="EMBL" id="CAN97828.1"/>
    </source>
</evidence>
<keyword evidence="3" id="KW-1185">Reference proteome</keyword>
<dbReference type="InterPro" id="IPR049804">
    <property type="entry name" value="Choice_anch_L"/>
</dbReference>
<dbReference type="STRING" id="448385.sce7659"/>
<dbReference type="Proteomes" id="UP000002139">
    <property type="component" value="Chromosome"/>
</dbReference>
<name>A9F5Q9_SORC5</name>
<dbReference type="BioCyc" id="SCEL448385:SCE_RS39235-MONOMER"/>
<dbReference type="KEGG" id="scl:sce7659"/>
<organism evidence="2 3">
    <name type="scientific">Sorangium cellulosum (strain So ce56)</name>
    <name type="common">Polyangium cellulosum (strain So ce56)</name>
    <dbReference type="NCBI Taxonomy" id="448385"/>
    <lineage>
        <taxon>Bacteria</taxon>
        <taxon>Pseudomonadati</taxon>
        <taxon>Myxococcota</taxon>
        <taxon>Polyangia</taxon>
        <taxon>Polyangiales</taxon>
        <taxon>Polyangiaceae</taxon>
        <taxon>Sorangium</taxon>
    </lineage>
</organism>
<feature type="compositionally biased region" description="Gly residues" evidence="1">
    <location>
        <begin position="88"/>
        <end position="103"/>
    </location>
</feature>
<protein>
    <submittedName>
        <fullName evidence="2">Uncharacterized protein</fullName>
    </submittedName>
</protein>
<dbReference type="AlphaFoldDB" id="A9F5Q9"/>
<dbReference type="EMBL" id="AM746676">
    <property type="protein sequence ID" value="CAN97828.1"/>
    <property type="molecule type" value="Genomic_DNA"/>
</dbReference>
<sequence length="447" mass="46416">MRICLSCACLPAHSNRGCARPLEVARDVGPFPLAKCSMIEQRLALPCAGMAVMAVLAVAFGCSAVGGASAPGGGGDGREEPSETIGEDGPGGLDEPGEPGLGPGDAIPITDPNVDGDGDGFTPAEGDCNDVDGNVNPGAIEVEVTEPDANGQIPAPADEDCNGVIDDVPPPCDEGLSLEDFDPANGARAIDLCAVASREDRRWGVLSARYVRGDGSPAERSPAVGLFDGFGPNVHVQGGARLLALSTGSARLPGHPDACWSGSCSSYGPGTAPPGFPQDNPSCPPSSFINDDVGLEVVLRAPTNATGYEFLFKFYTFEYPEWVCEDFNDQFIALATPAPPGSYNGNLSFDGEGRPVSVNIAFFDVCDGCPLGSDELVGTGFSPRRDGGTRWLKTRAPVHGGEEISLRFILFDTGDDRFDSTALIDGFRWIATGGTVSLETVPAVQFL</sequence>
<accession>A9F5Q9</accession>
<evidence type="ECO:0000256" key="1">
    <source>
        <dbReference type="SAM" id="MobiDB-lite"/>
    </source>
</evidence>
<reference evidence="2 3" key="1">
    <citation type="journal article" date="2007" name="Nat. Biotechnol.">
        <title>Complete genome sequence of the myxobacterium Sorangium cellulosum.</title>
        <authorList>
            <person name="Schneiker S."/>
            <person name="Perlova O."/>
            <person name="Kaiser O."/>
            <person name="Gerth K."/>
            <person name="Alici A."/>
            <person name="Altmeyer M.O."/>
            <person name="Bartels D."/>
            <person name="Bekel T."/>
            <person name="Beyer S."/>
            <person name="Bode E."/>
            <person name="Bode H.B."/>
            <person name="Bolten C.J."/>
            <person name="Choudhuri J.V."/>
            <person name="Doss S."/>
            <person name="Elnakady Y.A."/>
            <person name="Frank B."/>
            <person name="Gaigalat L."/>
            <person name="Goesmann A."/>
            <person name="Groeger C."/>
            <person name="Gross F."/>
            <person name="Jelsbak L."/>
            <person name="Jelsbak L."/>
            <person name="Kalinowski J."/>
            <person name="Kegler C."/>
            <person name="Knauber T."/>
            <person name="Konietzny S."/>
            <person name="Kopp M."/>
            <person name="Krause L."/>
            <person name="Krug D."/>
            <person name="Linke B."/>
            <person name="Mahmud T."/>
            <person name="Martinez-Arias R."/>
            <person name="McHardy A.C."/>
            <person name="Merai M."/>
            <person name="Meyer F."/>
            <person name="Mormann S."/>
            <person name="Munoz-Dorado J."/>
            <person name="Perez J."/>
            <person name="Pradella S."/>
            <person name="Rachid S."/>
            <person name="Raddatz G."/>
            <person name="Rosenau F."/>
            <person name="Rueckert C."/>
            <person name="Sasse F."/>
            <person name="Scharfe M."/>
            <person name="Schuster S.C."/>
            <person name="Suen G."/>
            <person name="Treuner-Lange A."/>
            <person name="Velicer G.J."/>
            <person name="Vorholter F.-J."/>
            <person name="Weissman K.J."/>
            <person name="Welch R.D."/>
            <person name="Wenzel S.C."/>
            <person name="Whitworth D.E."/>
            <person name="Wilhelm S."/>
            <person name="Wittmann C."/>
            <person name="Bloecker H."/>
            <person name="Puehler A."/>
            <person name="Mueller R."/>
        </authorList>
    </citation>
    <scope>NUCLEOTIDE SEQUENCE [LARGE SCALE GENOMIC DNA]</scope>
    <source>
        <strain evidence="3">So ce56</strain>
    </source>
</reference>
<gene>
    <name evidence="2" type="ordered locus">sce7659</name>
</gene>
<proteinExistence type="predicted"/>
<evidence type="ECO:0000313" key="3">
    <source>
        <dbReference type="Proteomes" id="UP000002139"/>
    </source>
</evidence>